<sequence length="225" mass="25138">MIIDETESITRQDRKSTLPGYTTSFISADPPSYTPTVRQPSPLTYRFTEWGTDHIALMPPTELRHPQTSAGRPLYHVTTALKIHPLTPISYVTKVSKGAEGEEVLGSFEMSLYHKRAAVTVGTDRPQRLANVLQSIEGSKKHWTWRYTTTHLVWDCRSPGPDGAPVCTCLDPNNNKPLAVFIPTPTDPDYPAPEAVLKVYPEGHHVLDHILLSALAVERKRMLAF</sequence>
<dbReference type="Proteomes" id="UP000305067">
    <property type="component" value="Unassembled WGS sequence"/>
</dbReference>
<organism evidence="3 4">
    <name type="scientific">Pterulicium gracile</name>
    <dbReference type="NCBI Taxonomy" id="1884261"/>
    <lineage>
        <taxon>Eukaryota</taxon>
        <taxon>Fungi</taxon>
        <taxon>Dikarya</taxon>
        <taxon>Basidiomycota</taxon>
        <taxon>Agaricomycotina</taxon>
        <taxon>Agaricomycetes</taxon>
        <taxon>Agaricomycetidae</taxon>
        <taxon>Agaricales</taxon>
        <taxon>Pleurotineae</taxon>
        <taxon>Pterulaceae</taxon>
        <taxon>Pterulicium</taxon>
    </lineage>
</organism>
<name>A0A5C3QW12_9AGAR</name>
<dbReference type="InterPro" id="IPR046528">
    <property type="entry name" value="DUF6593"/>
</dbReference>
<dbReference type="OrthoDB" id="3002966at2759"/>
<evidence type="ECO:0000313" key="4">
    <source>
        <dbReference type="Proteomes" id="UP000305067"/>
    </source>
</evidence>
<accession>A0A5C3QW12</accession>
<dbReference type="AlphaFoldDB" id="A0A5C3QW12"/>
<proteinExistence type="predicted"/>
<dbReference type="EMBL" id="ML178822">
    <property type="protein sequence ID" value="TFL02524.1"/>
    <property type="molecule type" value="Genomic_DNA"/>
</dbReference>
<feature type="region of interest" description="Disordered" evidence="1">
    <location>
        <begin position="1"/>
        <end position="39"/>
    </location>
</feature>
<gene>
    <name evidence="3" type="ORF">BDV98DRAFT_592202</name>
</gene>
<evidence type="ECO:0000313" key="3">
    <source>
        <dbReference type="EMBL" id="TFL02524.1"/>
    </source>
</evidence>
<protein>
    <recommendedName>
        <fullName evidence="2">DUF6593 domain-containing protein</fullName>
    </recommendedName>
</protein>
<reference evidence="3 4" key="1">
    <citation type="journal article" date="2019" name="Nat. Ecol. Evol.">
        <title>Megaphylogeny resolves global patterns of mushroom evolution.</title>
        <authorList>
            <person name="Varga T."/>
            <person name="Krizsan K."/>
            <person name="Foldi C."/>
            <person name="Dima B."/>
            <person name="Sanchez-Garcia M."/>
            <person name="Sanchez-Ramirez S."/>
            <person name="Szollosi G.J."/>
            <person name="Szarkandi J.G."/>
            <person name="Papp V."/>
            <person name="Albert L."/>
            <person name="Andreopoulos W."/>
            <person name="Angelini C."/>
            <person name="Antonin V."/>
            <person name="Barry K.W."/>
            <person name="Bougher N.L."/>
            <person name="Buchanan P."/>
            <person name="Buyck B."/>
            <person name="Bense V."/>
            <person name="Catcheside P."/>
            <person name="Chovatia M."/>
            <person name="Cooper J."/>
            <person name="Damon W."/>
            <person name="Desjardin D."/>
            <person name="Finy P."/>
            <person name="Geml J."/>
            <person name="Haridas S."/>
            <person name="Hughes K."/>
            <person name="Justo A."/>
            <person name="Karasinski D."/>
            <person name="Kautmanova I."/>
            <person name="Kiss B."/>
            <person name="Kocsube S."/>
            <person name="Kotiranta H."/>
            <person name="LaButti K.M."/>
            <person name="Lechner B.E."/>
            <person name="Liimatainen K."/>
            <person name="Lipzen A."/>
            <person name="Lukacs Z."/>
            <person name="Mihaltcheva S."/>
            <person name="Morgado L.N."/>
            <person name="Niskanen T."/>
            <person name="Noordeloos M.E."/>
            <person name="Ohm R.A."/>
            <person name="Ortiz-Santana B."/>
            <person name="Ovrebo C."/>
            <person name="Racz N."/>
            <person name="Riley R."/>
            <person name="Savchenko A."/>
            <person name="Shiryaev A."/>
            <person name="Soop K."/>
            <person name="Spirin V."/>
            <person name="Szebenyi C."/>
            <person name="Tomsovsky M."/>
            <person name="Tulloss R.E."/>
            <person name="Uehling J."/>
            <person name="Grigoriev I.V."/>
            <person name="Vagvolgyi C."/>
            <person name="Papp T."/>
            <person name="Martin F.M."/>
            <person name="Miettinen O."/>
            <person name="Hibbett D.S."/>
            <person name="Nagy L.G."/>
        </authorList>
    </citation>
    <scope>NUCLEOTIDE SEQUENCE [LARGE SCALE GENOMIC DNA]</scope>
    <source>
        <strain evidence="3 4">CBS 309.79</strain>
    </source>
</reference>
<keyword evidence="4" id="KW-1185">Reference proteome</keyword>
<feature type="domain" description="DUF6593" evidence="2">
    <location>
        <begin position="69"/>
        <end position="221"/>
    </location>
</feature>
<evidence type="ECO:0000259" key="2">
    <source>
        <dbReference type="Pfam" id="PF20236"/>
    </source>
</evidence>
<dbReference type="Pfam" id="PF20236">
    <property type="entry name" value="DUF6593"/>
    <property type="match status" value="1"/>
</dbReference>
<evidence type="ECO:0000256" key="1">
    <source>
        <dbReference type="SAM" id="MobiDB-lite"/>
    </source>
</evidence>